<comment type="caution">
    <text evidence="3">The sequence shown here is derived from an EMBL/GenBank/DDBJ whole genome shotgun (WGS) entry which is preliminary data.</text>
</comment>
<dbReference type="AlphaFoldDB" id="A0A0F4G6U7"/>
<keyword evidence="1" id="KW-0732">Signal</keyword>
<dbReference type="InterPro" id="IPR052974">
    <property type="entry name" value="GH79_Enzymes"/>
</dbReference>
<dbReference type="InterPro" id="IPR017853">
    <property type="entry name" value="GH"/>
</dbReference>
<dbReference type="PANTHER" id="PTHR36183:SF2">
    <property type="entry name" value="BETA-GLUCURONIDASE C-TERMINAL DOMAIN-CONTAINING PROTEIN"/>
    <property type="match status" value="1"/>
</dbReference>
<keyword evidence="4" id="KW-1185">Reference proteome</keyword>
<dbReference type="OrthoDB" id="2831684at2759"/>
<organism evidence="3 4">
    <name type="scientific">Zymoseptoria brevis</name>
    <dbReference type="NCBI Taxonomy" id="1047168"/>
    <lineage>
        <taxon>Eukaryota</taxon>
        <taxon>Fungi</taxon>
        <taxon>Dikarya</taxon>
        <taxon>Ascomycota</taxon>
        <taxon>Pezizomycotina</taxon>
        <taxon>Dothideomycetes</taxon>
        <taxon>Dothideomycetidae</taxon>
        <taxon>Mycosphaerellales</taxon>
        <taxon>Mycosphaerellaceae</taxon>
        <taxon>Zymoseptoria</taxon>
    </lineage>
</organism>
<reference evidence="3 4" key="1">
    <citation type="submission" date="2015-03" db="EMBL/GenBank/DDBJ databases">
        <title>RNA-seq based gene annotation and comparative genomics of four Zymoseptoria species reveal species-specific pathogenicity related genes and transposable element activity.</title>
        <authorList>
            <person name="Grandaubert J."/>
            <person name="Bhattacharyya A."/>
            <person name="Stukenbrock E.H."/>
        </authorList>
    </citation>
    <scope>NUCLEOTIDE SEQUENCE [LARGE SCALE GENOMIC DNA]</scope>
    <source>
        <strain evidence="3 4">Zb18110</strain>
    </source>
</reference>
<gene>
    <name evidence="3" type="ORF">TI39_contig4416g00001</name>
</gene>
<name>A0A0F4G6U7_9PEZI</name>
<accession>A0A0F4G6U7</accession>
<sequence>MAPSMRTLLGLAVLLASSVVSADKAIKIPATVPKTAGPVVDRSFLSYSFDVATFYNSSFDAAGKPNKFVANLIQGISDRTGGTPIIRVGGTAGDHGSYSATQVKLAVNQDATKQGPAFQAPFLVVGPRYFDAFKNFRNAKFILQVPSANDNLSNGIAWARKALTTIGYNRLDAVQIGNDPDSWKGFTVQKYIDRHRKFEKALVKEFPKLNQKIFQGIDKAWNTKTFLPSKEAFAKGLNGDKRIKQVGYHYYQSILPTLTQSQLQSQIANHTRTVVQMARYRPNINYIHQSQPGVKILMSEVGAFQSTSVQNFNNLATALWHVDYFLHCMAIGVDRIHMQQIVAPGFNLWTPTANKWDSQARVQPNYYSQPFVADFISRTPPRVVEIPMPGQHVLSAYAGYQNGKLAKIAFVNMNLWDGKGKRPGGYFVMNGLPKVVKSAKIHYLTSKNGYMARDSLTYKGMKWTGGSGGSSFKVVNDSKTVKVTGGKLKVPVWRTQAALVELVY</sequence>
<proteinExistence type="predicted"/>
<dbReference type="GO" id="GO:0016787">
    <property type="term" value="F:hydrolase activity"/>
    <property type="evidence" value="ECO:0007669"/>
    <property type="project" value="UniProtKB-KW"/>
</dbReference>
<dbReference type="PANTHER" id="PTHR36183">
    <property type="entry name" value="BETA-GLUCURONIDASE"/>
    <property type="match status" value="1"/>
</dbReference>
<keyword evidence="3" id="KW-0378">Hydrolase</keyword>
<dbReference type="SUPFAM" id="SSF51445">
    <property type="entry name" value="(Trans)glycosidases"/>
    <property type="match status" value="1"/>
</dbReference>
<protein>
    <submittedName>
        <fullName evidence="3">Glycoside hydrolase family 79 protein</fullName>
    </submittedName>
</protein>
<dbReference type="Gene3D" id="3.20.20.80">
    <property type="entry name" value="Glycosidases"/>
    <property type="match status" value="1"/>
</dbReference>
<feature type="signal peptide" evidence="1">
    <location>
        <begin position="1"/>
        <end position="22"/>
    </location>
</feature>
<dbReference type="Proteomes" id="UP000033647">
    <property type="component" value="Unassembled WGS sequence"/>
</dbReference>
<dbReference type="InterPro" id="IPR031728">
    <property type="entry name" value="GlcAase_C"/>
</dbReference>
<evidence type="ECO:0000256" key="1">
    <source>
        <dbReference type="SAM" id="SignalP"/>
    </source>
</evidence>
<evidence type="ECO:0000313" key="4">
    <source>
        <dbReference type="Proteomes" id="UP000033647"/>
    </source>
</evidence>
<dbReference type="Pfam" id="PF16862">
    <property type="entry name" value="Glyco_hydro_79C"/>
    <property type="match status" value="1"/>
</dbReference>
<feature type="chain" id="PRO_5002468422" evidence="1">
    <location>
        <begin position="23"/>
        <end position="504"/>
    </location>
</feature>
<evidence type="ECO:0000259" key="2">
    <source>
        <dbReference type="Pfam" id="PF16862"/>
    </source>
</evidence>
<evidence type="ECO:0000313" key="3">
    <source>
        <dbReference type="EMBL" id="KJX93091.1"/>
    </source>
</evidence>
<dbReference type="EMBL" id="LAFY01004375">
    <property type="protein sequence ID" value="KJX93091.1"/>
    <property type="molecule type" value="Genomic_DNA"/>
</dbReference>
<feature type="domain" description="Beta-glucuronidase C-terminal" evidence="2">
    <location>
        <begin position="396"/>
        <end position="499"/>
    </location>
</feature>